<dbReference type="Proteomes" id="UP000283003">
    <property type="component" value="Unassembled WGS sequence"/>
</dbReference>
<feature type="transmembrane region" description="Helical" evidence="1">
    <location>
        <begin position="37"/>
        <end position="56"/>
    </location>
</feature>
<feature type="transmembrane region" description="Helical" evidence="1">
    <location>
        <begin position="62"/>
        <end position="81"/>
    </location>
</feature>
<evidence type="ECO:0000313" key="3">
    <source>
        <dbReference type="Proteomes" id="UP000283003"/>
    </source>
</evidence>
<organism evidence="2 3">
    <name type="scientific">Croceicoccus ponticola</name>
    <dbReference type="NCBI Taxonomy" id="2217664"/>
    <lineage>
        <taxon>Bacteria</taxon>
        <taxon>Pseudomonadati</taxon>
        <taxon>Pseudomonadota</taxon>
        <taxon>Alphaproteobacteria</taxon>
        <taxon>Sphingomonadales</taxon>
        <taxon>Erythrobacteraceae</taxon>
        <taxon>Croceicoccus</taxon>
    </lineage>
</organism>
<keyword evidence="1" id="KW-1133">Transmembrane helix</keyword>
<sequence length="192" mass="19236">MASEGPLWLAALEAIGGVAALRVAWTQPKRSRAGNGLGWGLIALAGVVGALAAGAWGVAIAALAGMGAAFALLSVAAFGSPRIGAPASNRRVGMLPEAGEPLALARRGLTFALTVLIATGSALCVAVALRGVAELVGTSEANSNVTALFAMPLAWAGLVYVVLMTPRRRTQLHILGLAALPALPVVFIGKIA</sequence>
<name>A0A437GZM9_9SPHN</name>
<keyword evidence="1" id="KW-0472">Membrane</keyword>
<dbReference type="RefSeq" id="WP_127610928.1">
    <property type="nucleotide sequence ID" value="NZ_RXOL01000001.1"/>
</dbReference>
<reference evidence="2 3" key="1">
    <citation type="submission" date="2018-12" db="EMBL/GenBank/DDBJ databases">
        <title>Croceicoccus ponticola sp. nov., a lipolytic bacterium isolated from seawater.</title>
        <authorList>
            <person name="Yoon J.-H."/>
        </authorList>
    </citation>
    <scope>NUCLEOTIDE SEQUENCE [LARGE SCALE GENOMIC DNA]</scope>
    <source>
        <strain evidence="2 3">GM-16</strain>
    </source>
</reference>
<dbReference type="OrthoDB" id="7573860at2"/>
<gene>
    <name evidence="2" type="ORF">EKN06_00465</name>
</gene>
<feature type="transmembrane region" description="Helical" evidence="1">
    <location>
        <begin position="145"/>
        <end position="165"/>
    </location>
</feature>
<feature type="transmembrane region" description="Helical" evidence="1">
    <location>
        <begin position="111"/>
        <end position="133"/>
    </location>
</feature>
<dbReference type="AlphaFoldDB" id="A0A437GZM9"/>
<evidence type="ECO:0000313" key="2">
    <source>
        <dbReference type="EMBL" id="RVQ68742.1"/>
    </source>
</evidence>
<dbReference type="EMBL" id="RXOL01000001">
    <property type="protein sequence ID" value="RVQ68742.1"/>
    <property type="molecule type" value="Genomic_DNA"/>
</dbReference>
<keyword evidence="3" id="KW-1185">Reference proteome</keyword>
<feature type="transmembrane region" description="Helical" evidence="1">
    <location>
        <begin position="6"/>
        <end position="25"/>
    </location>
</feature>
<evidence type="ECO:0000256" key="1">
    <source>
        <dbReference type="SAM" id="Phobius"/>
    </source>
</evidence>
<proteinExistence type="predicted"/>
<accession>A0A437GZM9</accession>
<protein>
    <submittedName>
        <fullName evidence="2">Uncharacterized protein</fullName>
    </submittedName>
</protein>
<keyword evidence="1" id="KW-0812">Transmembrane</keyword>
<comment type="caution">
    <text evidence="2">The sequence shown here is derived from an EMBL/GenBank/DDBJ whole genome shotgun (WGS) entry which is preliminary data.</text>
</comment>
<feature type="transmembrane region" description="Helical" evidence="1">
    <location>
        <begin position="172"/>
        <end position="191"/>
    </location>
</feature>